<keyword evidence="3" id="KW-1185">Reference proteome</keyword>
<evidence type="ECO:0000313" key="3">
    <source>
        <dbReference type="Proteomes" id="UP000777438"/>
    </source>
</evidence>
<dbReference type="AlphaFoldDB" id="A0A9P9AI19"/>
<gene>
    <name evidence="2" type="ORF">B0T10DRAFT_466245</name>
</gene>
<protein>
    <submittedName>
        <fullName evidence="2">Uncharacterized protein</fullName>
    </submittedName>
</protein>
<name>A0A9P9AI19_9HYPO</name>
<organism evidence="2 3">
    <name type="scientific">Thelonectria olida</name>
    <dbReference type="NCBI Taxonomy" id="1576542"/>
    <lineage>
        <taxon>Eukaryota</taxon>
        <taxon>Fungi</taxon>
        <taxon>Dikarya</taxon>
        <taxon>Ascomycota</taxon>
        <taxon>Pezizomycotina</taxon>
        <taxon>Sordariomycetes</taxon>
        <taxon>Hypocreomycetidae</taxon>
        <taxon>Hypocreales</taxon>
        <taxon>Nectriaceae</taxon>
        <taxon>Thelonectria</taxon>
    </lineage>
</organism>
<feature type="transmembrane region" description="Helical" evidence="1">
    <location>
        <begin position="72"/>
        <end position="93"/>
    </location>
</feature>
<evidence type="ECO:0000256" key="1">
    <source>
        <dbReference type="SAM" id="Phobius"/>
    </source>
</evidence>
<keyword evidence="1" id="KW-0812">Transmembrane</keyword>
<accession>A0A9P9AI19</accession>
<proteinExistence type="predicted"/>
<comment type="caution">
    <text evidence="2">The sequence shown here is derived from an EMBL/GenBank/DDBJ whole genome shotgun (WGS) entry which is preliminary data.</text>
</comment>
<dbReference type="Proteomes" id="UP000777438">
    <property type="component" value="Unassembled WGS sequence"/>
</dbReference>
<keyword evidence="1" id="KW-1133">Transmembrane helix</keyword>
<evidence type="ECO:0000313" key="2">
    <source>
        <dbReference type="EMBL" id="KAH6873460.1"/>
    </source>
</evidence>
<dbReference type="EMBL" id="JAGPYM010000046">
    <property type="protein sequence ID" value="KAH6873460.1"/>
    <property type="molecule type" value="Genomic_DNA"/>
</dbReference>
<sequence>MACDYARCCETQLNPRYEARWAGQTHWVGLTSFSFIVRPDNYRNSQKHIELRLNNHSRMRTALKMGFEMSEVLVGTLILPLLILWMTSLYLVCQENNQARIAFTSMEMAYPLAIM</sequence>
<keyword evidence="1" id="KW-0472">Membrane</keyword>
<reference evidence="2 3" key="1">
    <citation type="journal article" date="2021" name="Nat. Commun.">
        <title>Genetic determinants of endophytism in the Arabidopsis root mycobiome.</title>
        <authorList>
            <person name="Mesny F."/>
            <person name="Miyauchi S."/>
            <person name="Thiergart T."/>
            <person name="Pickel B."/>
            <person name="Atanasova L."/>
            <person name="Karlsson M."/>
            <person name="Huettel B."/>
            <person name="Barry K.W."/>
            <person name="Haridas S."/>
            <person name="Chen C."/>
            <person name="Bauer D."/>
            <person name="Andreopoulos W."/>
            <person name="Pangilinan J."/>
            <person name="LaButti K."/>
            <person name="Riley R."/>
            <person name="Lipzen A."/>
            <person name="Clum A."/>
            <person name="Drula E."/>
            <person name="Henrissat B."/>
            <person name="Kohler A."/>
            <person name="Grigoriev I.V."/>
            <person name="Martin F.M."/>
            <person name="Hacquard S."/>
        </authorList>
    </citation>
    <scope>NUCLEOTIDE SEQUENCE [LARGE SCALE GENOMIC DNA]</scope>
    <source>
        <strain evidence="2 3">MPI-CAGE-CH-0241</strain>
    </source>
</reference>